<sequence>MKKLASFSVFNNLVNRPLQNGLLSILLASFVTGCADEEGVPRYHIRGEITFKGEPVPKGSVRFRPDKSRGNNGPSGYALIEEGQYDTAKSNRGAIAGPHIVEIMGYDGKSAPEMELGAPLFRGYQAEIELPEESSEKDFEVPTGR</sequence>
<dbReference type="AlphaFoldDB" id="A0A517MW49"/>
<feature type="region of interest" description="Disordered" evidence="1">
    <location>
        <begin position="56"/>
        <end position="78"/>
    </location>
</feature>
<dbReference type="OrthoDB" id="289094at2"/>
<protein>
    <submittedName>
        <fullName evidence="2">Uncharacterized protein</fullName>
    </submittedName>
</protein>
<proteinExistence type="predicted"/>
<reference evidence="2 3" key="1">
    <citation type="submission" date="2019-02" db="EMBL/GenBank/DDBJ databases">
        <title>Deep-cultivation of Planctomycetes and their phenomic and genomic characterization uncovers novel biology.</title>
        <authorList>
            <person name="Wiegand S."/>
            <person name="Jogler M."/>
            <person name="Boedeker C."/>
            <person name="Pinto D."/>
            <person name="Vollmers J."/>
            <person name="Rivas-Marin E."/>
            <person name="Kohn T."/>
            <person name="Peeters S.H."/>
            <person name="Heuer A."/>
            <person name="Rast P."/>
            <person name="Oberbeckmann S."/>
            <person name="Bunk B."/>
            <person name="Jeske O."/>
            <person name="Meyerdierks A."/>
            <person name="Storesund J.E."/>
            <person name="Kallscheuer N."/>
            <person name="Luecker S."/>
            <person name="Lage O.M."/>
            <person name="Pohl T."/>
            <person name="Merkel B.J."/>
            <person name="Hornburger P."/>
            <person name="Mueller R.-W."/>
            <person name="Bruemmer F."/>
            <person name="Labrenz M."/>
            <person name="Spormann A.M."/>
            <person name="Op den Camp H."/>
            <person name="Overmann J."/>
            <person name="Amann R."/>
            <person name="Jetten M.S.M."/>
            <person name="Mascher T."/>
            <person name="Medema M.H."/>
            <person name="Devos D.P."/>
            <person name="Kaster A.-K."/>
            <person name="Ovreas L."/>
            <person name="Rohde M."/>
            <person name="Galperin M.Y."/>
            <person name="Jogler C."/>
        </authorList>
    </citation>
    <scope>NUCLEOTIDE SEQUENCE [LARGE SCALE GENOMIC DNA]</scope>
    <source>
        <strain evidence="2 3">HG15A2</strain>
    </source>
</reference>
<evidence type="ECO:0000313" key="2">
    <source>
        <dbReference type="EMBL" id="QDS99103.1"/>
    </source>
</evidence>
<dbReference type="RefSeq" id="WP_145060378.1">
    <property type="nucleotide sequence ID" value="NZ_CP036263.1"/>
</dbReference>
<gene>
    <name evidence="2" type="ORF">HG15A2_23930</name>
</gene>
<dbReference type="PROSITE" id="PS51257">
    <property type="entry name" value="PROKAR_LIPOPROTEIN"/>
    <property type="match status" value="1"/>
</dbReference>
<accession>A0A517MW49</accession>
<evidence type="ECO:0000256" key="1">
    <source>
        <dbReference type="SAM" id="MobiDB-lite"/>
    </source>
</evidence>
<dbReference type="KEGG" id="amob:HG15A2_23930"/>
<dbReference type="EMBL" id="CP036263">
    <property type="protein sequence ID" value="QDS99103.1"/>
    <property type="molecule type" value="Genomic_DNA"/>
</dbReference>
<organism evidence="2 3">
    <name type="scientific">Adhaeretor mobilis</name>
    <dbReference type="NCBI Taxonomy" id="1930276"/>
    <lineage>
        <taxon>Bacteria</taxon>
        <taxon>Pseudomonadati</taxon>
        <taxon>Planctomycetota</taxon>
        <taxon>Planctomycetia</taxon>
        <taxon>Pirellulales</taxon>
        <taxon>Lacipirellulaceae</taxon>
        <taxon>Adhaeretor</taxon>
    </lineage>
</organism>
<dbReference type="Proteomes" id="UP000319852">
    <property type="component" value="Chromosome"/>
</dbReference>
<name>A0A517MW49_9BACT</name>
<keyword evidence="3" id="KW-1185">Reference proteome</keyword>
<evidence type="ECO:0000313" key="3">
    <source>
        <dbReference type="Proteomes" id="UP000319852"/>
    </source>
</evidence>